<gene>
    <name evidence="9" type="ORF">ACOF00016_LOCUS1583</name>
</gene>
<evidence type="ECO:0000259" key="8">
    <source>
        <dbReference type="Pfam" id="PF00755"/>
    </source>
</evidence>
<dbReference type="SUPFAM" id="SSF52777">
    <property type="entry name" value="CoA-dependent acyltransferases"/>
    <property type="match status" value="2"/>
</dbReference>
<sequence>MTILRRPKSSWRNAQFISSSPSTVRSTAFPIGLMKTHDSKLSRNSDDDDSQSTGHPSREEEPCVVQPFECYNLSSSSTPLLKPWGALYLDCHGDYRQETWLELHTAGQLYEHQNNLCELPIPSVDATLERFLPTALPLVHDESELDCLQKDVEKFRDQAAELQTRLLARSKDYSSSSSWLQHWWNTVTYLQVRDPVVVNSSYFFHFSDDTTIYTVSNSRADPQIRRAATLLFATAKIRRQIITGALPPEKIGRGDNTKPLCSTSYKYMFHACRIPGSPQDSYRIYDPALHHHAAVAVKGHVFEIPLVDPHTQESVSMETLEDSLQQCVDHAKDAHPATGVTWLTSQNRDEWAKAYQKLQATPTTREALKKIESAACLVCLDDEFAITLQDMAHVLLHGAPSAKGAPLNRWFDKSLQFIVTRNGKAGLLGEHSMMDGMPVARVAEMIASQSYKECFLISSTRSTDVRVAPSAISVFAPDCMPSCLEAGIEQARHDFIEMAANHEIQAKRFSGYGSDWIKECAMMSPDAYIQMVMQIATYRLWDGEQGGTYEATQTRPFLHGRTETTRTVSPESAALVKRFGLHPLWHEVQDKESRDEKLKLLQEATKAHVKYITSASQGYGIDRHFLGLMLSAECEKEIPDLYSNPVFQRAKTWRVSTSQLSFPHFDNWGFGEVTPSGVGLSYAINPKRLNFSITALRRHEWSDRLAHHLVEALLELQMLVEADERETLTTKEPLAVIRQ</sequence>
<protein>
    <recommendedName>
        <fullName evidence="8">Choline/carnitine acyltransferase domain-containing protein</fullName>
    </recommendedName>
</protein>
<feature type="region of interest" description="Disordered" evidence="7">
    <location>
        <begin position="36"/>
        <end position="61"/>
    </location>
</feature>
<evidence type="ECO:0000256" key="4">
    <source>
        <dbReference type="PIRSR" id="PIRSR600542-1"/>
    </source>
</evidence>
<proteinExistence type="inferred from homology"/>
<keyword evidence="6" id="KW-0175">Coiled coil</keyword>
<reference evidence="9" key="1">
    <citation type="submission" date="2021-01" db="EMBL/GenBank/DDBJ databases">
        <authorList>
            <person name="Corre E."/>
            <person name="Pelletier E."/>
            <person name="Niang G."/>
            <person name="Scheremetjew M."/>
            <person name="Finn R."/>
            <person name="Kale V."/>
            <person name="Holt S."/>
            <person name="Cochrane G."/>
            <person name="Meng A."/>
            <person name="Brown T."/>
            <person name="Cohen L."/>
        </authorList>
    </citation>
    <scope>NUCLEOTIDE SEQUENCE</scope>
    <source>
        <strain evidence="9">CCMP127</strain>
    </source>
</reference>
<dbReference type="PANTHER" id="PTHR22589">
    <property type="entry name" value="CARNITINE O-ACYLTRANSFERASE"/>
    <property type="match status" value="1"/>
</dbReference>
<evidence type="ECO:0000256" key="5">
    <source>
        <dbReference type="RuleBase" id="RU003801"/>
    </source>
</evidence>
<feature type="active site" description="Proton acceptor" evidence="4">
    <location>
        <position position="431"/>
    </location>
</feature>
<evidence type="ECO:0000256" key="1">
    <source>
        <dbReference type="ARBA" id="ARBA00005232"/>
    </source>
</evidence>
<name>A0A7S3KZB0_9STRA</name>
<comment type="similarity">
    <text evidence="1 5">Belongs to the carnitine/choline acetyltransferase family.</text>
</comment>
<dbReference type="PANTHER" id="PTHR22589:SF103">
    <property type="entry name" value="CARNITINE O-ACETYL-TRANSFERASE, ISOFORM A-RELATED"/>
    <property type="match status" value="1"/>
</dbReference>
<feature type="compositionally biased region" description="Basic and acidic residues" evidence="7">
    <location>
        <begin position="36"/>
        <end position="45"/>
    </location>
</feature>
<dbReference type="GO" id="GO:0016746">
    <property type="term" value="F:acyltransferase activity"/>
    <property type="evidence" value="ECO:0007669"/>
    <property type="project" value="UniProtKB-KW"/>
</dbReference>
<feature type="coiled-coil region" evidence="6">
    <location>
        <begin position="138"/>
        <end position="165"/>
    </location>
</feature>
<dbReference type="InterPro" id="IPR039551">
    <property type="entry name" value="Cho/carn_acyl_trans"/>
</dbReference>
<dbReference type="PROSITE" id="PS00440">
    <property type="entry name" value="ACYLTRANSF_C_2"/>
    <property type="match status" value="1"/>
</dbReference>
<evidence type="ECO:0000313" key="9">
    <source>
        <dbReference type="EMBL" id="CAE0403374.1"/>
    </source>
</evidence>
<dbReference type="InterPro" id="IPR023213">
    <property type="entry name" value="CAT-like_dom_sf"/>
</dbReference>
<accession>A0A7S3KZB0</accession>
<dbReference type="InterPro" id="IPR000542">
    <property type="entry name" value="Carn_acyl_trans"/>
</dbReference>
<evidence type="ECO:0000256" key="2">
    <source>
        <dbReference type="ARBA" id="ARBA00022679"/>
    </source>
</evidence>
<evidence type="ECO:0000256" key="7">
    <source>
        <dbReference type="SAM" id="MobiDB-lite"/>
    </source>
</evidence>
<dbReference type="Pfam" id="PF00755">
    <property type="entry name" value="Carn_acyltransf"/>
    <property type="match status" value="1"/>
</dbReference>
<dbReference type="Gene3D" id="3.30.559.10">
    <property type="entry name" value="Chloramphenicol acetyltransferase-like domain"/>
    <property type="match status" value="1"/>
</dbReference>
<dbReference type="EMBL" id="HBIM01001810">
    <property type="protein sequence ID" value="CAE0403374.1"/>
    <property type="molecule type" value="Transcribed_RNA"/>
</dbReference>
<feature type="domain" description="Choline/carnitine acyltransferase" evidence="8">
    <location>
        <begin position="119"/>
        <end position="710"/>
    </location>
</feature>
<dbReference type="Gene3D" id="3.30.559.70">
    <property type="entry name" value="Choline/Carnitine o-acyltransferase, domain 2"/>
    <property type="match status" value="1"/>
</dbReference>
<keyword evidence="3 5" id="KW-0012">Acyltransferase</keyword>
<dbReference type="InterPro" id="IPR042231">
    <property type="entry name" value="Cho/carn_acyl_trans_2"/>
</dbReference>
<organism evidence="9">
    <name type="scientific">Amphora coffeiformis</name>
    <dbReference type="NCBI Taxonomy" id="265554"/>
    <lineage>
        <taxon>Eukaryota</taxon>
        <taxon>Sar</taxon>
        <taxon>Stramenopiles</taxon>
        <taxon>Ochrophyta</taxon>
        <taxon>Bacillariophyta</taxon>
        <taxon>Bacillariophyceae</taxon>
        <taxon>Bacillariophycidae</taxon>
        <taxon>Thalassiophysales</taxon>
        <taxon>Catenulaceae</taxon>
        <taxon>Amphora</taxon>
    </lineage>
</organism>
<evidence type="ECO:0000256" key="3">
    <source>
        <dbReference type="ARBA" id="ARBA00023315"/>
    </source>
</evidence>
<evidence type="ECO:0000256" key="6">
    <source>
        <dbReference type="SAM" id="Coils"/>
    </source>
</evidence>
<keyword evidence="2 5" id="KW-0808">Transferase</keyword>
<dbReference type="AlphaFoldDB" id="A0A7S3KZB0"/>